<reference evidence="1 2" key="1">
    <citation type="submission" date="2016-04" db="EMBL/GenBank/DDBJ databases">
        <title>The genome of Intoshia linei affirms orthonectids as highly simplified spiralians.</title>
        <authorList>
            <person name="Mikhailov K.V."/>
            <person name="Slusarev G.S."/>
            <person name="Nikitin M.A."/>
            <person name="Logacheva M.D."/>
            <person name="Penin A."/>
            <person name="Aleoshin V."/>
            <person name="Panchin Y.V."/>
        </authorList>
    </citation>
    <scope>NUCLEOTIDE SEQUENCE [LARGE SCALE GENOMIC DNA]</scope>
    <source>
        <strain evidence="1">Intl2013</strain>
        <tissue evidence="1">Whole animal</tissue>
    </source>
</reference>
<evidence type="ECO:0000313" key="2">
    <source>
        <dbReference type="Proteomes" id="UP000078046"/>
    </source>
</evidence>
<proteinExistence type="predicted"/>
<dbReference type="InterPro" id="IPR009030">
    <property type="entry name" value="Growth_fac_rcpt_cys_sf"/>
</dbReference>
<evidence type="ECO:0000313" key="1">
    <source>
        <dbReference type="EMBL" id="OAF71117.1"/>
    </source>
</evidence>
<dbReference type="SUPFAM" id="SSF57184">
    <property type="entry name" value="Growth factor receptor domain"/>
    <property type="match status" value="2"/>
</dbReference>
<name>A0A177B9Y4_9BILA</name>
<organism evidence="1 2">
    <name type="scientific">Intoshia linei</name>
    <dbReference type="NCBI Taxonomy" id="1819745"/>
    <lineage>
        <taxon>Eukaryota</taxon>
        <taxon>Metazoa</taxon>
        <taxon>Spiralia</taxon>
        <taxon>Lophotrochozoa</taxon>
        <taxon>Mesozoa</taxon>
        <taxon>Orthonectida</taxon>
        <taxon>Rhopaluridae</taxon>
        <taxon>Intoshia</taxon>
    </lineage>
</organism>
<protein>
    <submittedName>
        <fullName evidence="1">Uncharacterized protein</fullName>
    </submittedName>
</protein>
<dbReference type="OrthoDB" id="300641at2759"/>
<accession>A0A177B9Y4</accession>
<dbReference type="Proteomes" id="UP000078046">
    <property type="component" value="Unassembled WGS sequence"/>
</dbReference>
<comment type="caution">
    <text evidence="1">The sequence shown here is derived from an EMBL/GenBank/DDBJ whole genome shotgun (WGS) entry which is preliminary data.</text>
</comment>
<dbReference type="EMBL" id="LWCA01000079">
    <property type="protein sequence ID" value="OAF71117.1"/>
    <property type="molecule type" value="Genomic_DNA"/>
</dbReference>
<sequence length="598" mass="67862">MLMNVVDATVDIFKVMNAKINTFTIKTKKSDFSKVSYKKGFVLKYRIPLVIILLVSNVAKFDYIEFLISLKSNSHDLQPSLHYVSVFLRSPLRQVTITNTNIKKFRKTSLCDLNHLTIHENLLCNSCENRFWSATGYRCDKVDCTANTWTEDKTKHCGHYWNKDYELCLQIDCYKDVLNTAVKCFGCRKLGNFWDGKKCETVDCTKVSSVAAAAACETRNYIGVVETFVCDNQNVYNNEKLCNSCYGVKLVSNVLKAVECLKIKATSNDYLYCKGIAYDDAGISTPILKTTLDSQAKCEGTIGKIWNSGKCLDTTQVNCVDLDLDKSNCNSCMTGKFITPVCWSLICSYSPLNTIERCYACQTNNIRHSFVTNVAQCWMCPTHCKSCNADGCIRCNNGYFFNELTWKCQICIGSFLETKILCETCPGRIWDVKCINCPLNCIRCSIKDVCDQCFPGKSWSELYKMCVDCSVLNSENCKQCSTEKKALYYYENQCFDCYDGMTLDTELKCSNCGMYVNKYLKNKFWNNISQCVDCPTRCNKCIDSNKCIKCQQAHYFNPISNECDKCPLYCTNCSNLDSCTDCGVGRYFEIVGKYCNGG</sequence>
<keyword evidence="2" id="KW-1185">Reference proteome</keyword>
<gene>
    <name evidence="1" type="ORF">A3Q56_01152</name>
</gene>
<dbReference type="AlphaFoldDB" id="A0A177B9Y4"/>